<organism evidence="13 14">
    <name type="scientific">Hirsutella rhossiliensis</name>
    <dbReference type="NCBI Taxonomy" id="111463"/>
    <lineage>
        <taxon>Eukaryota</taxon>
        <taxon>Fungi</taxon>
        <taxon>Dikarya</taxon>
        <taxon>Ascomycota</taxon>
        <taxon>Pezizomycotina</taxon>
        <taxon>Sordariomycetes</taxon>
        <taxon>Hypocreomycetidae</taxon>
        <taxon>Hypocreales</taxon>
        <taxon>Ophiocordycipitaceae</taxon>
        <taxon>Hirsutella</taxon>
    </lineage>
</organism>
<keyword evidence="7 11" id="KW-0239">DNA-directed DNA polymerase</keyword>
<evidence type="ECO:0000256" key="7">
    <source>
        <dbReference type="ARBA" id="ARBA00022932"/>
    </source>
</evidence>
<dbReference type="Gene3D" id="3.30.210.10">
    <property type="entry name" value="DNA polymerase, thumb domain"/>
    <property type="match status" value="1"/>
</dbReference>
<dbReference type="Gene3D" id="3.30.460.10">
    <property type="entry name" value="Beta Polymerase, domain 2"/>
    <property type="match status" value="2"/>
</dbReference>
<dbReference type="GO" id="GO:0003677">
    <property type="term" value="F:DNA binding"/>
    <property type="evidence" value="ECO:0007669"/>
    <property type="project" value="UniProtKB-UniRule"/>
</dbReference>
<keyword evidence="14" id="KW-1185">Reference proteome</keyword>
<dbReference type="InterPro" id="IPR029398">
    <property type="entry name" value="PolB_thumb"/>
</dbReference>
<dbReference type="SUPFAM" id="SSF81585">
    <property type="entry name" value="PsbU/PolX domain-like"/>
    <property type="match status" value="1"/>
</dbReference>
<comment type="similarity">
    <text evidence="2 11">Belongs to the DNA polymerase type-X family.</text>
</comment>
<evidence type="ECO:0000256" key="9">
    <source>
        <dbReference type="ARBA" id="ARBA00023242"/>
    </source>
</evidence>
<dbReference type="SUPFAM" id="SSF47802">
    <property type="entry name" value="DNA polymerase beta, N-terminal domain-like"/>
    <property type="match status" value="1"/>
</dbReference>
<keyword evidence="8 11" id="KW-0234">DNA repair</keyword>
<comment type="caution">
    <text evidence="13">The sequence shown here is derived from an EMBL/GenBank/DDBJ whole genome shotgun (WGS) entry which is preliminary data.</text>
</comment>
<dbReference type="OrthoDB" id="205514at2759"/>
<dbReference type="PANTHER" id="PTHR11276:SF29">
    <property type="entry name" value="DNA POLYMERASE TYPE-X FAMILY PROTEIN POL4"/>
    <property type="match status" value="1"/>
</dbReference>
<dbReference type="InterPro" id="IPR027421">
    <property type="entry name" value="DNA_pol_lamdba_lyase_dom_sf"/>
</dbReference>
<dbReference type="InterPro" id="IPR022312">
    <property type="entry name" value="DNA_pol_X"/>
</dbReference>
<keyword evidence="9 11" id="KW-0539">Nucleus</keyword>
<dbReference type="PROSITE" id="PS50172">
    <property type="entry name" value="BRCT"/>
    <property type="match status" value="1"/>
</dbReference>
<dbReference type="InterPro" id="IPR043519">
    <property type="entry name" value="NT_sf"/>
</dbReference>
<sequence>MPLDFPPIYLLSTHLSPDELHRLEGSIPSLTYDIHEAQVVVGNISKTARAQFELRRLKLDTEPILGGALARGGGASEVAASVQVLKLSWLTDCLQRDTVLPTDDYLLYRGRRLDAGSSRKRPPSPATTGIPWRARRPLVPAYLHTTYSCQRPTPVHSPNAAFIEELKSIRTLRLLQGDQIGVRAYSTSIATLAAYPHPLRWSLEIARLPGCGGKIAALYQQWREHGQTKEAADAMSDPKLAVLKLFYGIWGVGDSVAREFYAKGWRNLDDVVEHGWASLSRAQQIGVKFYDELKLKIPRREVEAIAQIILSNARGIDAGFEMTIAGGHRRGKGESGDVDVVLSLERGGFITHTLSLWTRNSERGQIPLPWKGDGAGRGTGFDTLDKAMVVWQAPGSTTETEPTPHRRVDIIVSPWKTVGCALLGWSGGTTFQRDLRRYCKRELGLKFDSSGIRRQDTGEWVDLEGAGGDGASWDRGPAPDMETAEKRVFEGLGLPWRPPEERCTG</sequence>
<dbReference type="FunFam" id="3.30.210.10:FF:000005">
    <property type="entry name" value="DNA polymerase IV"/>
    <property type="match status" value="1"/>
</dbReference>
<dbReference type="AlphaFoldDB" id="A0A9P8N4B4"/>
<evidence type="ECO:0000313" key="13">
    <source>
        <dbReference type="EMBL" id="KAH0964422.1"/>
    </source>
</evidence>
<dbReference type="EMBL" id="JAIZPD010000004">
    <property type="protein sequence ID" value="KAH0964422.1"/>
    <property type="molecule type" value="Genomic_DNA"/>
</dbReference>
<dbReference type="GO" id="GO:0046872">
    <property type="term" value="F:metal ion binding"/>
    <property type="evidence" value="ECO:0007669"/>
    <property type="project" value="UniProtKB-UniRule"/>
</dbReference>
<evidence type="ECO:0000256" key="11">
    <source>
        <dbReference type="RuleBase" id="RU366014"/>
    </source>
</evidence>
<dbReference type="Proteomes" id="UP000824596">
    <property type="component" value="Unassembled WGS sequence"/>
</dbReference>
<dbReference type="RefSeq" id="XP_044721935.1">
    <property type="nucleotide sequence ID" value="XM_044863321.1"/>
</dbReference>
<dbReference type="InterPro" id="IPR001357">
    <property type="entry name" value="BRCT_dom"/>
</dbReference>
<proteinExistence type="inferred from homology"/>
<accession>A0A9P8N4B4</accession>
<evidence type="ECO:0000256" key="10">
    <source>
        <dbReference type="ARBA" id="ARBA00049244"/>
    </source>
</evidence>
<evidence type="ECO:0000259" key="12">
    <source>
        <dbReference type="PROSITE" id="PS50172"/>
    </source>
</evidence>
<dbReference type="GO" id="GO:0003887">
    <property type="term" value="F:DNA-directed DNA polymerase activity"/>
    <property type="evidence" value="ECO:0007669"/>
    <property type="project" value="UniProtKB-UniRule"/>
</dbReference>
<dbReference type="GO" id="GO:0006303">
    <property type="term" value="P:double-strand break repair via nonhomologous end joining"/>
    <property type="evidence" value="ECO:0007669"/>
    <property type="project" value="TreeGrafter"/>
</dbReference>
<evidence type="ECO:0000256" key="5">
    <source>
        <dbReference type="ARBA" id="ARBA00022723"/>
    </source>
</evidence>
<keyword evidence="5" id="KW-0479">Metal-binding</keyword>
<comment type="function">
    <text evidence="11">DNA polymerase that functions in several pathways of DNA repair. Involved in base excision repair (BER) responsible for repair of lesions that give rise to abasic (AP) sites in DNA. Also contributes to DNA double-strand break repair by non-homologous end joining and homologous recombination. Has both template-dependent and template-independent (terminal transferase) DNA polymerase activities. Has also a 5'-deoxyribose-5-phosphate lyase (dRP lyase) activity.</text>
</comment>
<reference evidence="13" key="1">
    <citation type="submission" date="2021-09" db="EMBL/GenBank/DDBJ databases">
        <title>A high-quality genome of the endoparasitic fungus Hirsutella rhossiliensis with a comparison of Hirsutella genomes reveals transposable elements contributing to genome size variation.</title>
        <authorList>
            <person name="Lin R."/>
            <person name="Jiao Y."/>
            <person name="Sun X."/>
            <person name="Ling J."/>
            <person name="Xie B."/>
            <person name="Cheng X."/>
        </authorList>
    </citation>
    <scope>NUCLEOTIDE SEQUENCE</scope>
    <source>
        <strain evidence="13">HR02</strain>
    </source>
</reference>
<dbReference type="EC" id="2.7.7.7" evidence="11"/>
<evidence type="ECO:0000256" key="6">
    <source>
        <dbReference type="ARBA" id="ARBA00022763"/>
    </source>
</evidence>
<dbReference type="PRINTS" id="PR00870">
    <property type="entry name" value="DNAPOLXBETA"/>
</dbReference>
<dbReference type="InterPro" id="IPR002008">
    <property type="entry name" value="DNA_pol_X_beta-like"/>
</dbReference>
<dbReference type="InterPro" id="IPR028207">
    <property type="entry name" value="DNA_pol_B_palm_palm"/>
</dbReference>
<dbReference type="InterPro" id="IPR018944">
    <property type="entry name" value="DNA_pol_lambd_fingers_domain"/>
</dbReference>
<evidence type="ECO:0000256" key="1">
    <source>
        <dbReference type="ARBA" id="ARBA00004123"/>
    </source>
</evidence>
<feature type="domain" description="BRCT" evidence="12">
    <location>
        <begin position="75"/>
        <end position="107"/>
    </location>
</feature>
<evidence type="ECO:0000256" key="3">
    <source>
        <dbReference type="ARBA" id="ARBA00022679"/>
    </source>
</evidence>
<comment type="catalytic activity">
    <reaction evidence="10 11">
        <text>DNA(n) + a 2'-deoxyribonucleoside 5'-triphosphate = DNA(n+1) + diphosphate</text>
        <dbReference type="Rhea" id="RHEA:22508"/>
        <dbReference type="Rhea" id="RHEA-COMP:17339"/>
        <dbReference type="Rhea" id="RHEA-COMP:17340"/>
        <dbReference type="ChEBI" id="CHEBI:33019"/>
        <dbReference type="ChEBI" id="CHEBI:61560"/>
        <dbReference type="ChEBI" id="CHEBI:173112"/>
        <dbReference type="EC" id="2.7.7.7"/>
    </reaction>
</comment>
<protein>
    <recommendedName>
        <fullName evidence="11">DNA polymerase</fullName>
        <ecNumber evidence="11">2.7.7.7</ecNumber>
    </recommendedName>
</protein>
<dbReference type="GO" id="GO:0005634">
    <property type="term" value="C:nucleus"/>
    <property type="evidence" value="ECO:0007669"/>
    <property type="project" value="UniProtKB-SubCell"/>
</dbReference>
<keyword evidence="4 11" id="KW-0548">Nucleotidyltransferase</keyword>
<comment type="subcellular location">
    <subcellularLocation>
        <location evidence="1 11">Nucleus</location>
    </subcellularLocation>
</comment>
<dbReference type="PANTHER" id="PTHR11276">
    <property type="entry name" value="DNA POLYMERASE TYPE-X FAMILY MEMBER"/>
    <property type="match status" value="1"/>
</dbReference>
<dbReference type="FunFam" id="1.10.150.110:FF:000005">
    <property type="entry name" value="DNA polymerase POL4"/>
    <property type="match status" value="1"/>
</dbReference>
<dbReference type="InterPro" id="IPR037160">
    <property type="entry name" value="DNA_Pol_thumb_sf"/>
</dbReference>
<dbReference type="SUPFAM" id="SSF81301">
    <property type="entry name" value="Nucleotidyltransferase"/>
    <property type="match status" value="1"/>
</dbReference>
<name>A0A9P8N4B4_9HYPO</name>
<dbReference type="SMART" id="SM00483">
    <property type="entry name" value="POLXc"/>
    <property type="match status" value="1"/>
</dbReference>
<dbReference type="CDD" id="cd00141">
    <property type="entry name" value="NT_POLXc"/>
    <property type="match status" value="1"/>
</dbReference>
<evidence type="ECO:0000256" key="4">
    <source>
        <dbReference type="ARBA" id="ARBA00022695"/>
    </source>
</evidence>
<dbReference type="PRINTS" id="PR00869">
    <property type="entry name" value="DNAPOLX"/>
</dbReference>
<dbReference type="Gene3D" id="1.10.150.20">
    <property type="entry name" value="5' to 3' exonuclease, C-terminal subdomain"/>
    <property type="match status" value="1"/>
</dbReference>
<keyword evidence="3 11" id="KW-0808">Transferase</keyword>
<dbReference type="InterPro" id="IPR002054">
    <property type="entry name" value="DNA-dir_DNA_pol_X"/>
</dbReference>
<evidence type="ECO:0000256" key="2">
    <source>
        <dbReference type="ARBA" id="ARBA00008323"/>
    </source>
</evidence>
<dbReference type="GeneID" id="68353979"/>
<gene>
    <name evidence="13" type="ORF">HRG_04850</name>
</gene>
<evidence type="ECO:0000256" key="8">
    <source>
        <dbReference type="ARBA" id="ARBA00023204"/>
    </source>
</evidence>
<dbReference type="Pfam" id="PF10391">
    <property type="entry name" value="DNA_pol_lambd_f"/>
    <property type="match status" value="1"/>
</dbReference>
<dbReference type="Pfam" id="PF14792">
    <property type="entry name" value="DNA_pol_B_palm"/>
    <property type="match status" value="1"/>
</dbReference>
<dbReference type="FunFam" id="1.10.150.20:FF:000010">
    <property type="entry name" value="DNA polymerase lambda"/>
    <property type="match status" value="1"/>
</dbReference>
<dbReference type="Pfam" id="PF14791">
    <property type="entry name" value="DNA_pol_B_thumb"/>
    <property type="match status" value="1"/>
</dbReference>
<dbReference type="InterPro" id="IPR010996">
    <property type="entry name" value="HHH_MUS81"/>
</dbReference>
<evidence type="ECO:0000313" key="14">
    <source>
        <dbReference type="Proteomes" id="UP000824596"/>
    </source>
</evidence>
<dbReference type="Pfam" id="PF14716">
    <property type="entry name" value="HHH_8"/>
    <property type="match status" value="1"/>
</dbReference>
<dbReference type="Gene3D" id="1.10.150.110">
    <property type="entry name" value="DNA polymerase beta, N-terminal domain-like"/>
    <property type="match status" value="1"/>
</dbReference>
<keyword evidence="6 11" id="KW-0227">DNA damage</keyword>